<evidence type="ECO:0000256" key="10">
    <source>
        <dbReference type="ARBA" id="ARBA00022737"/>
    </source>
</evidence>
<dbReference type="GO" id="GO:1990112">
    <property type="term" value="C:RQC complex"/>
    <property type="evidence" value="ECO:0007669"/>
    <property type="project" value="UniProtKB-UniRule"/>
</dbReference>
<evidence type="ECO:0000256" key="11">
    <source>
        <dbReference type="ARBA" id="ARBA00022771"/>
    </source>
</evidence>
<keyword evidence="7" id="KW-0963">Cytoplasm</keyword>
<dbReference type="GO" id="GO:0072344">
    <property type="term" value="P:rescue of stalled ribosome"/>
    <property type="evidence" value="ECO:0007669"/>
    <property type="project" value="UniProtKB-UniRule"/>
</dbReference>
<dbReference type="PROSITE" id="PS50089">
    <property type="entry name" value="ZF_RING_2"/>
    <property type="match status" value="1"/>
</dbReference>
<dbReference type="GO" id="GO:0043023">
    <property type="term" value="F:ribosomal large subunit binding"/>
    <property type="evidence" value="ECO:0007669"/>
    <property type="project" value="TreeGrafter"/>
</dbReference>
<dbReference type="InterPro" id="IPR039795">
    <property type="entry name" value="LTN1/Rkr1"/>
</dbReference>
<keyword evidence="18" id="KW-1185">Reference proteome</keyword>
<keyword evidence="13 15" id="KW-0862">Zinc</keyword>
<dbReference type="GO" id="GO:0061630">
    <property type="term" value="F:ubiquitin protein ligase activity"/>
    <property type="evidence" value="ECO:0007669"/>
    <property type="project" value="UniProtKB-UniRule"/>
</dbReference>
<evidence type="ECO:0000256" key="15">
    <source>
        <dbReference type="RuleBase" id="RU367090"/>
    </source>
</evidence>
<dbReference type="InterPro" id="IPR013083">
    <property type="entry name" value="Znf_RING/FYVE/PHD"/>
</dbReference>
<evidence type="ECO:0000313" key="18">
    <source>
        <dbReference type="Proteomes" id="UP001431209"/>
    </source>
</evidence>
<dbReference type="SMART" id="SM00744">
    <property type="entry name" value="RINGv"/>
    <property type="match status" value="1"/>
</dbReference>
<name>A0AAW2ZIJ8_9EUKA</name>
<dbReference type="GO" id="GO:0005829">
    <property type="term" value="C:cytosol"/>
    <property type="evidence" value="ECO:0007669"/>
    <property type="project" value="UniProtKB-SubCell"/>
</dbReference>
<evidence type="ECO:0000256" key="12">
    <source>
        <dbReference type="ARBA" id="ARBA00022786"/>
    </source>
</evidence>
<reference evidence="17 18" key="1">
    <citation type="submission" date="2024-03" db="EMBL/GenBank/DDBJ databases">
        <title>The Acrasis kona genome and developmental transcriptomes reveal deep origins of eukaryotic multicellular pathways.</title>
        <authorList>
            <person name="Sheikh S."/>
            <person name="Fu C.-J."/>
            <person name="Brown M.W."/>
            <person name="Baldauf S.L."/>
        </authorList>
    </citation>
    <scope>NUCLEOTIDE SEQUENCE [LARGE SCALE GENOMIC DNA]</scope>
    <source>
        <strain evidence="17 18">ATCC MYA-3509</strain>
    </source>
</reference>
<dbReference type="InterPro" id="IPR039804">
    <property type="entry name" value="RING-CH-C4HC3_LTN1"/>
</dbReference>
<dbReference type="InterPro" id="IPR054477">
    <property type="entry name" value="LTN1_E3_ligase_6th"/>
</dbReference>
<dbReference type="FunFam" id="3.30.40.10:FF:000038">
    <property type="entry name" value="E3 ubiquitin-protein ligase listerin"/>
    <property type="match status" value="1"/>
</dbReference>
<dbReference type="InterPro" id="IPR011016">
    <property type="entry name" value="Znf_RING-CH"/>
</dbReference>
<dbReference type="GO" id="GO:0008270">
    <property type="term" value="F:zinc ion binding"/>
    <property type="evidence" value="ECO:0007669"/>
    <property type="project" value="UniProtKB-KW"/>
</dbReference>
<keyword evidence="12 15" id="KW-0833">Ubl conjugation pathway</keyword>
<comment type="subunit">
    <text evidence="15">Component of the ribosome quality control complex (RQC).</text>
</comment>
<dbReference type="InterPro" id="IPR054478">
    <property type="entry name" value="LTN1_UBC"/>
</dbReference>
<dbReference type="AlphaFoldDB" id="A0AAW2ZIJ8"/>
<accession>A0AAW2ZIJ8</accession>
<comment type="caution">
    <text evidence="17">The sequence shown here is derived from an EMBL/GenBank/DDBJ whole genome shotgun (WGS) entry which is preliminary data.</text>
</comment>
<evidence type="ECO:0000256" key="2">
    <source>
        <dbReference type="ARBA" id="ARBA00004514"/>
    </source>
</evidence>
<organism evidence="17 18">
    <name type="scientific">Acrasis kona</name>
    <dbReference type="NCBI Taxonomy" id="1008807"/>
    <lineage>
        <taxon>Eukaryota</taxon>
        <taxon>Discoba</taxon>
        <taxon>Heterolobosea</taxon>
        <taxon>Tetramitia</taxon>
        <taxon>Eutetramitia</taxon>
        <taxon>Acrasidae</taxon>
        <taxon>Acrasis</taxon>
    </lineage>
</organism>
<dbReference type="PANTHER" id="PTHR12389:SF0">
    <property type="entry name" value="E3 UBIQUITIN-PROTEIN LIGASE LISTERIN"/>
    <property type="match status" value="1"/>
</dbReference>
<dbReference type="EMBL" id="JAOPGA020001439">
    <property type="protein sequence ID" value="KAL0488467.1"/>
    <property type="molecule type" value="Genomic_DNA"/>
</dbReference>
<evidence type="ECO:0000256" key="1">
    <source>
        <dbReference type="ARBA" id="ARBA00000900"/>
    </source>
</evidence>
<comment type="function">
    <text evidence="15">E3 ubiquitin-protein ligase. Component of the ribosome quality control complex (RQC), a ribosome-associated complex that mediates ubiquitination and extraction of incompletely synthesized nascent chains for proteasomal degradation.</text>
</comment>
<keyword evidence="11 14" id="KW-0863">Zinc-finger</keyword>
<keyword evidence="10" id="KW-0677">Repeat</keyword>
<evidence type="ECO:0000256" key="8">
    <source>
        <dbReference type="ARBA" id="ARBA00022679"/>
    </source>
</evidence>
<evidence type="ECO:0000256" key="7">
    <source>
        <dbReference type="ARBA" id="ARBA00022490"/>
    </source>
</evidence>
<comment type="subcellular location">
    <subcellularLocation>
        <location evidence="2">Cytoplasm</location>
        <location evidence="2">Cytosol</location>
    </subcellularLocation>
</comment>
<evidence type="ECO:0000256" key="9">
    <source>
        <dbReference type="ARBA" id="ARBA00022723"/>
    </source>
</evidence>
<evidence type="ECO:0000313" key="17">
    <source>
        <dbReference type="EMBL" id="KAL0488467.1"/>
    </source>
</evidence>
<sequence length="832" mass="95683">MIESHLITSSNSNSEWLLWTIIRAQRMFSRAFHSTTLRRISRFINHQLYNDQLSSSSSTSWADNVHKHWLYMKSKDFRDAQALIRQVILYVKTRQDFTETHFTQLFNKMVLDHFDTTDEDLIKKSGDDIWQSVQSFGMSGSSDHVKGILRSFVDHDTYDRISSIAIKCVSLLMQESSSSNQESQHVDLNQNINLMKLTASIAILMDLTKKNQNTDAISAPALVRSIRNFESFTFDRLDGEQLNRYLQQMDYISCRVTHAISKSDEQDVIQEDDLNFVSFVERFMIRTTSSLSKDPSPTCFELLQNAHHLIASCQHFINPSKQDSELIYRLNVRLIEHFAQLVRVIDNANHPKPFVILTSALNQVATTLRMTCRPQDYLQIHQNEQGALVDHIQLLKILCRSDLSPVVMLCVHDLLSGLPVDLFLEKRLPRKQITTVQVDNNNEQPIQEEQEEQQDDDVIQYNIIAPLRHLITRIPSRAVDAATKGLRSRDIRFLLDRDDHKDVLCYLLSWSLLCELHSNCRDPLQRASIVDRVKDHLIYAGIFGVSFSYQIQLPNSSDSDSIHTGVMRLVHEHHHHHYHSIDVDRMPAPHKPTDRELDVAMVVTRSYVSHISSRVFIRVAEALPGLVRLWFKHCQDARASSLVEQFVTKQVSKAVIQKEMNAIEQRAKQTKMTNMTIKVSAKRGQVTAVYEQDEVHLDLCVQVPDSYPLKPPTVSSSRRLGLSEAQWRKWVLRMTTVLFQKEEGNTLWDALQTWKSNLDRNFEGAEPCPICYSIVHTHDHSLPKILCRTCKSKYHGGCLYKWFNTSGGNSCPTCRSVSSFVNTNNVAMPSQK</sequence>
<dbReference type="InterPro" id="IPR001841">
    <property type="entry name" value="Znf_RING"/>
</dbReference>
<dbReference type="PANTHER" id="PTHR12389">
    <property type="entry name" value="ZINC FINGER PROTEIN 294"/>
    <property type="match status" value="1"/>
</dbReference>
<gene>
    <name evidence="17" type="ORF">AKO1_015617</name>
</gene>
<evidence type="ECO:0000256" key="13">
    <source>
        <dbReference type="ARBA" id="ARBA00022833"/>
    </source>
</evidence>
<evidence type="ECO:0000256" key="14">
    <source>
        <dbReference type="PROSITE-ProRule" id="PRU00175"/>
    </source>
</evidence>
<evidence type="ECO:0000256" key="5">
    <source>
        <dbReference type="ARBA" id="ARBA00012483"/>
    </source>
</evidence>
<evidence type="ECO:0000256" key="3">
    <source>
        <dbReference type="ARBA" id="ARBA00004906"/>
    </source>
</evidence>
<comment type="catalytic activity">
    <reaction evidence="1 15">
        <text>S-ubiquitinyl-[E2 ubiquitin-conjugating enzyme]-L-cysteine + [acceptor protein]-L-lysine = [E2 ubiquitin-conjugating enzyme]-L-cysteine + N(6)-ubiquitinyl-[acceptor protein]-L-lysine.</text>
        <dbReference type="EC" id="2.3.2.27"/>
    </reaction>
</comment>
<comment type="similarity">
    <text evidence="4 15">Belongs to the LTN1 family.</text>
</comment>
<dbReference type="Proteomes" id="UP001431209">
    <property type="component" value="Unassembled WGS sequence"/>
</dbReference>
<dbReference type="EC" id="2.3.2.27" evidence="5 15"/>
<dbReference type="CDD" id="cd16491">
    <property type="entry name" value="RING-CH-C4HC3_LTN1"/>
    <property type="match status" value="1"/>
</dbReference>
<dbReference type="Gene3D" id="3.30.40.10">
    <property type="entry name" value="Zinc/RING finger domain, C3HC4 (zinc finger)"/>
    <property type="match status" value="1"/>
</dbReference>
<dbReference type="Pfam" id="PF23009">
    <property type="entry name" value="UBC_like"/>
    <property type="match status" value="1"/>
</dbReference>
<dbReference type="GO" id="GO:1990116">
    <property type="term" value="P:ribosome-associated ubiquitin-dependent protein catabolic process"/>
    <property type="evidence" value="ECO:0007669"/>
    <property type="project" value="UniProtKB-UniRule"/>
</dbReference>
<evidence type="ECO:0000256" key="4">
    <source>
        <dbReference type="ARBA" id="ARBA00007997"/>
    </source>
</evidence>
<protein>
    <recommendedName>
        <fullName evidence="6 15">E3 ubiquitin-protein ligase listerin</fullName>
        <ecNumber evidence="5 15">2.3.2.27</ecNumber>
    </recommendedName>
    <alternativeName>
        <fullName evidence="15">RING-type E3 ubiquitin transferase listerin</fullName>
    </alternativeName>
</protein>
<dbReference type="SUPFAM" id="SSF57850">
    <property type="entry name" value="RING/U-box"/>
    <property type="match status" value="1"/>
</dbReference>
<keyword evidence="9 15" id="KW-0479">Metal-binding</keyword>
<comment type="pathway">
    <text evidence="3 15">Protein modification; protein ubiquitination.</text>
</comment>
<evidence type="ECO:0000256" key="6">
    <source>
        <dbReference type="ARBA" id="ARBA00017157"/>
    </source>
</evidence>
<feature type="domain" description="RING-type" evidence="16">
    <location>
        <begin position="768"/>
        <end position="815"/>
    </location>
</feature>
<keyword evidence="8 15" id="KW-0808">Transferase</keyword>
<proteinExistence type="inferred from homology"/>
<evidence type="ECO:0000259" key="16">
    <source>
        <dbReference type="PROSITE" id="PS50089"/>
    </source>
</evidence>
<dbReference type="Pfam" id="PF22999">
    <property type="entry name" value="LTN1_E3_ligase_6th"/>
    <property type="match status" value="1"/>
</dbReference>